<evidence type="ECO:0000256" key="2">
    <source>
        <dbReference type="ARBA" id="ARBA00023242"/>
    </source>
</evidence>
<dbReference type="GO" id="GO:0046982">
    <property type="term" value="F:protein heterodimerization activity"/>
    <property type="evidence" value="ECO:0007669"/>
    <property type="project" value="InterPro"/>
</dbReference>
<dbReference type="InterPro" id="IPR009072">
    <property type="entry name" value="Histone-fold"/>
</dbReference>
<dbReference type="Pfam" id="PF00808">
    <property type="entry name" value="CBFD_NFYB_HMF"/>
    <property type="match status" value="1"/>
</dbReference>
<accession>A0A7S3GCB0</accession>
<dbReference type="GO" id="GO:0005634">
    <property type="term" value="C:nucleus"/>
    <property type="evidence" value="ECO:0007669"/>
    <property type="project" value="UniProtKB-SubCell"/>
</dbReference>
<dbReference type="PANTHER" id="PTHR10252:SF54">
    <property type="entry name" value="CHROMATIN ACCESSIBILITY COMPLEX PROTEIN 1"/>
    <property type="match status" value="1"/>
</dbReference>
<dbReference type="InterPro" id="IPR003958">
    <property type="entry name" value="CBFA_NFYB_domain"/>
</dbReference>
<dbReference type="EMBL" id="HBIB01035817">
    <property type="protein sequence ID" value="CAE0260935.1"/>
    <property type="molecule type" value="Transcribed_RNA"/>
</dbReference>
<keyword evidence="2" id="KW-0539">Nucleus</keyword>
<feature type="compositionally biased region" description="Acidic residues" evidence="3">
    <location>
        <begin position="19"/>
        <end position="31"/>
    </location>
</feature>
<dbReference type="AlphaFoldDB" id="A0A7S3GCB0"/>
<feature type="region of interest" description="Disordered" evidence="3">
    <location>
        <begin position="1"/>
        <end position="121"/>
    </location>
</feature>
<dbReference type="Gene3D" id="1.10.20.10">
    <property type="entry name" value="Histone, subunit A"/>
    <property type="match status" value="1"/>
</dbReference>
<feature type="compositionally biased region" description="Polar residues" evidence="3">
    <location>
        <begin position="95"/>
        <end position="109"/>
    </location>
</feature>
<evidence type="ECO:0000259" key="4">
    <source>
        <dbReference type="Pfam" id="PF00808"/>
    </source>
</evidence>
<comment type="subcellular location">
    <subcellularLocation>
        <location evidence="1">Nucleus</location>
    </subcellularLocation>
</comment>
<evidence type="ECO:0000256" key="3">
    <source>
        <dbReference type="SAM" id="MobiDB-lite"/>
    </source>
</evidence>
<sequence length="222" mass="24259">MSQSLEENEAFAPPKNLPSDEDTEDEDDDDVPLPAAHLGVKVLVTKIGQNKQKGAAKKEEVNGNVKNESEKKPSKAQSSPAKTPKKKTQIIGTPKKTNGVSKPNKTQTPKAKAQTPKKREEKPLIPSKFQPLPAATVKRLLKTKCPGVGLISSEALPLLQRTAEMFIGLVAKLADKHRVSTKRKRLMYDDLAEVVNSDDRFDVIQRIVPKRVLVSSLPASAS</sequence>
<feature type="domain" description="Transcription factor CBF/NF-Y/archaeal histone" evidence="4">
    <location>
        <begin position="132"/>
        <end position="195"/>
    </location>
</feature>
<dbReference type="SUPFAM" id="SSF47113">
    <property type="entry name" value="Histone-fold"/>
    <property type="match status" value="1"/>
</dbReference>
<organism evidence="5">
    <name type="scientific">Palpitomonas bilix</name>
    <dbReference type="NCBI Taxonomy" id="652834"/>
    <lineage>
        <taxon>Eukaryota</taxon>
        <taxon>Eukaryota incertae sedis</taxon>
    </lineage>
</organism>
<dbReference type="InterPro" id="IPR050568">
    <property type="entry name" value="Transcr_DNA_Rep_Reg"/>
</dbReference>
<evidence type="ECO:0000313" key="5">
    <source>
        <dbReference type="EMBL" id="CAE0260935.1"/>
    </source>
</evidence>
<reference evidence="5" key="1">
    <citation type="submission" date="2021-01" db="EMBL/GenBank/DDBJ databases">
        <authorList>
            <person name="Corre E."/>
            <person name="Pelletier E."/>
            <person name="Niang G."/>
            <person name="Scheremetjew M."/>
            <person name="Finn R."/>
            <person name="Kale V."/>
            <person name="Holt S."/>
            <person name="Cochrane G."/>
            <person name="Meng A."/>
            <person name="Brown T."/>
            <person name="Cohen L."/>
        </authorList>
    </citation>
    <scope>NUCLEOTIDE SEQUENCE</scope>
    <source>
        <strain evidence="5">NIES-2562</strain>
    </source>
</reference>
<dbReference type="PANTHER" id="PTHR10252">
    <property type="entry name" value="HISTONE-LIKE TRANSCRIPTION FACTOR CCAAT-RELATED"/>
    <property type="match status" value="1"/>
</dbReference>
<feature type="compositionally biased region" description="Basic and acidic residues" evidence="3">
    <location>
        <begin position="56"/>
        <end position="73"/>
    </location>
</feature>
<proteinExistence type="predicted"/>
<evidence type="ECO:0000256" key="1">
    <source>
        <dbReference type="ARBA" id="ARBA00004123"/>
    </source>
</evidence>
<name>A0A7S3GCB0_9EUKA</name>
<protein>
    <recommendedName>
        <fullName evidence="4">Transcription factor CBF/NF-Y/archaeal histone domain-containing protein</fullName>
    </recommendedName>
</protein>
<gene>
    <name evidence="5" type="ORF">PBIL07802_LOCUS23224</name>
</gene>